<dbReference type="EMBL" id="KN823210">
    <property type="protein sequence ID" value="KIO19654.1"/>
    <property type="molecule type" value="Genomic_DNA"/>
</dbReference>
<protein>
    <submittedName>
        <fullName evidence="1">Uncharacterized protein</fullName>
    </submittedName>
</protein>
<gene>
    <name evidence="1" type="ORF">M407DRAFT_246098</name>
</gene>
<reference evidence="2" key="2">
    <citation type="submission" date="2015-01" db="EMBL/GenBank/DDBJ databases">
        <title>Evolutionary Origins and Diversification of the Mycorrhizal Mutualists.</title>
        <authorList>
            <consortium name="DOE Joint Genome Institute"/>
            <consortium name="Mycorrhizal Genomics Consortium"/>
            <person name="Kohler A."/>
            <person name="Kuo A."/>
            <person name="Nagy L.G."/>
            <person name="Floudas D."/>
            <person name="Copeland A."/>
            <person name="Barry K.W."/>
            <person name="Cichocki N."/>
            <person name="Veneault-Fourrey C."/>
            <person name="LaButti K."/>
            <person name="Lindquist E.A."/>
            <person name="Lipzen A."/>
            <person name="Lundell T."/>
            <person name="Morin E."/>
            <person name="Murat C."/>
            <person name="Riley R."/>
            <person name="Ohm R."/>
            <person name="Sun H."/>
            <person name="Tunlid A."/>
            <person name="Henrissat B."/>
            <person name="Grigoriev I.V."/>
            <person name="Hibbett D.S."/>
            <person name="Martin F."/>
        </authorList>
    </citation>
    <scope>NUCLEOTIDE SEQUENCE [LARGE SCALE GENOMIC DNA]</scope>
    <source>
        <strain evidence="2">MUT 4182</strain>
    </source>
</reference>
<name>A0A0C3Q7S4_9AGAM</name>
<dbReference type="Proteomes" id="UP000054248">
    <property type="component" value="Unassembled WGS sequence"/>
</dbReference>
<organism evidence="1 2">
    <name type="scientific">Tulasnella calospora MUT 4182</name>
    <dbReference type="NCBI Taxonomy" id="1051891"/>
    <lineage>
        <taxon>Eukaryota</taxon>
        <taxon>Fungi</taxon>
        <taxon>Dikarya</taxon>
        <taxon>Basidiomycota</taxon>
        <taxon>Agaricomycotina</taxon>
        <taxon>Agaricomycetes</taxon>
        <taxon>Cantharellales</taxon>
        <taxon>Tulasnellaceae</taxon>
        <taxon>Tulasnella</taxon>
    </lineage>
</organism>
<dbReference type="AlphaFoldDB" id="A0A0C3Q7S4"/>
<dbReference type="HOGENOM" id="CLU_3089010_0_0_1"/>
<sequence>MARIPKGPAPKPRVCVCDGPVPAATCACSSTVPEFRIDHYWQPCETRPAKWT</sequence>
<proteinExistence type="predicted"/>
<keyword evidence="2" id="KW-1185">Reference proteome</keyword>
<accession>A0A0C3Q7S4</accession>
<evidence type="ECO:0000313" key="2">
    <source>
        <dbReference type="Proteomes" id="UP000054248"/>
    </source>
</evidence>
<evidence type="ECO:0000313" key="1">
    <source>
        <dbReference type="EMBL" id="KIO19654.1"/>
    </source>
</evidence>
<reference evidence="1 2" key="1">
    <citation type="submission" date="2014-04" db="EMBL/GenBank/DDBJ databases">
        <authorList>
            <consortium name="DOE Joint Genome Institute"/>
            <person name="Kuo A."/>
            <person name="Girlanda M."/>
            <person name="Perotto S."/>
            <person name="Kohler A."/>
            <person name="Nagy L.G."/>
            <person name="Floudas D."/>
            <person name="Copeland A."/>
            <person name="Barry K.W."/>
            <person name="Cichocki N."/>
            <person name="Veneault-Fourrey C."/>
            <person name="LaButti K."/>
            <person name="Lindquist E.A."/>
            <person name="Lipzen A."/>
            <person name="Lundell T."/>
            <person name="Morin E."/>
            <person name="Murat C."/>
            <person name="Sun H."/>
            <person name="Tunlid A."/>
            <person name="Henrissat B."/>
            <person name="Grigoriev I.V."/>
            <person name="Hibbett D.S."/>
            <person name="Martin F."/>
            <person name="Nordberg H.P."/>
            <person name="Cantor M.N."/>
            <person name="Hua S.X."/>
        </authorList>
    </citation>
    <scope>NUCLEOTIDE SEQUENCE [LARGE SCALE GENOMIC DNA]</scope>
    <source>
        <strain evidence="1 2">MUT 4182</strain>
    </source>
</reference>